<feature type="region of interest" description="Disordered" evidence="4">
    <location>
        <begin position="200"/>
        <end position="227"/>
    </location>
</feature>
<proteinExistence type="predicted"/>
<dbReference type="STRING" id="2316362.A0A4Q2D8V2"/>
<name>A0A4Q2D8V2_9AGAR</name>
<keyword evidence="1" id="KW-0723">Serine/threonine-protein kinase</keyword>
<dbReference type="OrthoDB" id="6017046at2759"/>
<dbReference type="InterPro" id="IPR058913">
    <property type="entry name" value="Integrase_dom_put"/>
</dbReference>
<dbReference type="GO" id="GO:0004674">
    <property type="term" value="F:protein serine/threonine kinase activity"/>
    <property type="evidence" value="ECO:0007669"/>
    <property type="project" value="UniProtKB-KW"/>
</dbReference>
<dbReference type="Proteomes" id="UP000290288">
    <property type="component" value="Unassembled WGS sequence"/>
</dbReference>
<gene>
    <name evidence="7" type="ORF">EST38_g10492</name>
</gene>
<feature type="domain" description="Alpha-type protein kinase" evidence="5">
    <location>
        <begin position="307"/>
        <end position="446"/>
    </location>
</feature>
<feature type="domain" description="Integrase core" evidence="6">
    <location>
        <begin position="576"/>
        <end position="760"/>
    </location>
</feature>
<dbReference type="AlphaFoldDB" id="A0A4Q2D8V2"/>
<protein>
    <submittedName>
        <fullName evidence="7">Uncharacterized protein</fullName>
    </submittedName>
</protein>
<keyword evidence="3" id="KW-0418">Kinase</keyword>
<keyword evidence="8" id="KW-1185">Reference proteome</keyword>
<keyword evidence="2" id="KW-0808">Transferase</keyword>
<dbReference type="Pfam" id="PF24764">
    <property type="entry name" value="rva_4"/>
    <property type="match status" value="1"/>
</dbReference>
<sequence>MPPPHDPAQVALEASRAARKHAMDARLSKQSAPAFAPGGPLSGNLSAHDSGSVYISFDARVRLDAHKAPTKLDFDIGNWGRAFKKSVYMSEVLEDAVNTVNGHWNKREGCSLLPSEAELRWKGNGRFLNGSDGLQLEEFLELYLNGENAAHYGQLVNRESSGSKKSGGAMGRLPPLKLPFELYIDRVAFDERRHASANSAASFIGGSRKRSGTQSNMRGAESSKRRAVQTVDPAALSSFIPSVISRREPNTSLTIEITRARAGAAEATGLVDISWPKDGVAESATLFQEVLAAGKTKKVHKLILGQDLYVAKRFFDIGTSKAPTAAENQDLLEYELIRLLNLEWFLKGFFALAKEKQVEYEANIAVTEAFLVREIGEPSEPSNLAIDDWGNAVWLVEPRRSTAVIKFNGTLRYPAPKDKTGITISALLHFIYLETSASVAFADIQDPSDEILSASLHQYAKERLSTKQRLLRLKAEHNLDIKERKLYQLNKQFNVPSIRSPPSIEDSTTLVLEKVAADLNQRNGTGTIGSLLANEGILIPRDTIRRILATHAPEGLAQRFPGARRIKRTPLRSLGPSHQYHADGHDKLNAQALGMGGVGLNIYGIKDQWSGFIIHMVVVPSNRLVDTIGHVYLDAIEKRKVIPMTMVTDKGSEVGFLFAHQTGLREAYAPELDVNQFPPVVQVKSVHNTPIEGLWHWLSETCGLNIKDTIISGQTLGIYHSESPVHKQLFLWLWPKIVQNMIDHFVQYWNNHTIRTQKAKENMSGSTPTHGFICPALPAEDSGIRVDQVVLDALRDEIPTSRAESMRWVSDNFAAAAQDVYEFIGSPAMDNMPKGWAIFTTMVPYLTIDDM</sequence>
<evidence type="ECO:0000256" key="2">
    <source>
        <dbReference type="ARBA" id="ARBA00022679"/>
    </source>
</evidence>
<accession>A0A4Q2D8V2</accession>
<dbReference type="PANTHER" id="PTHR46177:SF1">
    <property type="entry name" value="INTEGRASE CATALYTIC DOMAIN-CONTAINING PROTEIN"/>
    <property type="match status" value="1"/>
</dbReference>
<dbReference type="Pfam" id="PF02816">
    <property type="entry name" value="Alpha_kinase"/>
    <property type="match status" value="1"/>
</dbReference>
<dbReference type="InterPro" id="IPR004166">
    <property type="entry name" value="a-kinase_dom"/>
</dbReference>
<evidence type="ECO:0000313" key="8">
    <source>
        <dbReference type="Proteomes" id="UP000290288"/>
    </source>
</evidence>
<dbReference type="PANTHER" id="PTHR46177">
    <property type="entry name" value="INTEGRASE CATALYTIC DOMAIN-CONTAINING PROTEIN"/>
    <property type="match status" value="1"/>
</dbReference>
<evidence type="ECO:0000259" key="5">
    <source>
        <dbReference type="Pfam" id="PF02816"/>
    </source>
</evidence>
<evidence type="ECO:0000259" key="6">
    <source>
        <dbReference type="Pfam" id="PF24764"/>
    </source>
</evidence>
<evidence type="ECO:0000256" key="1">
    <source>
        <dbReference type="ARBA" id="ARBA00022527"/>
    </source>
</evidence>
<evidence type="ECO:0000256" key="3">
    <source>
        <dbReference type="ARBA" id="ARBA00022777"/>
    </source>
</evidence>
<comment type="caution">
    <text evidence="7">The sequence shown here is derived from an EMBL/GenBank/DDBJ whole genome shotgun (WGS) entry which is preliminary data.</text>
</comment>
<dbReference type="GO" id="GO:0005524">
    <property type="term" value="F:ATP binding"/>
    <property type="evidence" value="ECO:0007669"/>
    <property type="project" value="InterPro"/>
</dbReference>
<reference evidence="7 8" key="1">
    <citation type="submission" date="2019-01" db="EMBL/GenBank/DDBJ databases">
        <title>Draft genome sequence of Psathyrella aberdarensis IHI B618.</title>
        <authorList>
            <person name="Buettner E."/>
            <person name="Kellner H."/>
        </authorList>
    </citation>
    <scope>NUCLEOTIDE SEQUENCE [LARGE SCALE GENOMIC DNA]</scope>
    <source>
        <strain evidence="7 8">IHI B618</strain>
    </source>
</reference>
<organism evidence="7 8">
    <name type="scientific">Candolleomyces aberdarensis</name>
    <dbReference type="NCBI Taxonomy" id="2316362"/>
    <lineage>
        <taxon>Eukaryota</taxon>
        <taxon>Fungi</taxon>
        <taxon>Dikarya</taxon>
        <taxon>Basidiomycota</taxon>
        <taxon>Agaricomycotina</taxon>
        <taxon>Agaricomycetes</taxon>
        <taxon>Agaricomycetidae</taxon>
        <taxon>Agaricales</taxon>
        <taxon>Agaricineae</taxon>
        <taxon>Psathyrellaceae</taxon>
        <taxon>Candolleomyces</taxon>
    </lineage>
</organism>
<evidence type="ECO:0000313" key="7">
    <source>
        <dbReference type="EMBL" id="RXW15362.1"/>
    </source>
</evidence>
<dbReference type="EMBL" id="SDEE01000562">
    <property type="protein sequence ID" value="RXW15362.1"/>
    <property type="molecule type" value="Genomic_DNA"/>
</dbReference>
<evidence type="ECO:0000256" key="4">
    <source>
        <dbReference type="SAM" id="MobiDB-lite"/>
    </source>
</evidence>